<dbReference type="RefSeq" id="WP_324668675.1">
    <property type="nucleotide sequence ID" value="NZ_CP141614.1"/>
</dbReference>
<name>A0ABZ1BNR1_9FIRM</name>
<dbReference type="Gene3D" id="3.40.190.10">
    <property type="entry name" value="Periplasmic binding protein-like II"/>
    <property type="match status" value="2"/>
</dbReference>
<accession>A0ABZ1BNR1</accession>
<dbReference type="PANTHER" id="PTHR43649:SF14">
    <property type="entry name" value="BLR3389 PROTEIN"/>
    <property type="match status" value="1"/>
</dbReference>
<feature type="signal peptide" evidence="1">
    <location>
        <begin position="1"/>
        <end position="19"/>
    </location>
</feature>
<evidence type="ECO:0000256" key="1">
    <source>
        <dbReference type="SAM" id="SignalP"/>
    </source>
</evidence>
<evidence type="ECO:0000313" key="3">
    <source>
        <dbReference type="Proteomes" id="UP001333102"/>
    </source>
</evidence>
<dbReference type="Proteomes" id="UP001333102">
    <property type="component" value="Chromosome"/>
</dbReference>
<dbReference type="EMBL" id="CP141614">
    <property type="protein sequence ID" value="WRP14359.1"/>
    <property type="molecule type" value="Genomic_DNA"/>
</dbReference>
<proteinExistence type="predicted"/>
<dbReference type="InterPro" id="IPR050490">
    <property type="entry name" value="Bact_solute-bd_prot1"/>
</dbReference>
<dbReference type="PANTHER" id="PTHR43649">
    <property type="entry name" value="ARABINOSE-BINDING PROTEIN-RELATED"/>
    <property type="match status" value="1"/>
</dbReference>
<gene>
    <name evidence="2" type="ORF">VLY81_13205</name>
</gene>
<keyword evidence="3" id="KW-1185">Reference proteome</keyword>
<sequence>MRRGSLAAILVLGIAVALAASSVSLAGTRLVLWHIQTTDPTLSIIDASVARFRAAHPGVEVEVVPLQNDPYKVRLAVAMGAGDPPDVFISWGGGPLEEYVKAGKVADLTPFLLKDDYIDRFPPAAMGPVTFGGRYYGVPVENVSPAFIWYNRNFWNRYGVSPPSTWDDFLAVADKFKGAGVIPVSLANRTKWPGSMWYMYLVDRIAGEQVFRRAVERTGSFADPPFVRAGEEIQRLVDLGIFPPGFNGIDWDTGGSRMLLYSGRAAMELMGSWQYQIVYGENPEFFEDLDYFPFPTYPGGVGDPTNLIGTPGDNYYSIAASSPNKELAFELIQYLIDDVAVSRRIAAGKIPPVAGVENQLTDPVLRRLYMDFARANHMQLWYDQYLPPELGEVHKNTLQAVFGKTMTPQQAAQEMEAAARNYYGR</sequence>
<evidence type="ECO:0000313" key="2">
    <source>
        <dbReference type="EMBL" id="WRP14359.1"/>
    </source>
</evidence>
<feature type="chain" id="PRO_5046095427" evidence="1">
    <location>
        <begin position="20"/>
        <end position="425"/>
    </location>
</feature>
<dbReference type="SUPFAM" id="SSF53850">
    <property type="entry name" value="Periplasmic binding protein-like II"/>
    <property type="match status" value="1"/>
</dbReference>
<dbReference type="InterPro" id="IPR006059">
    <property type="entry name" value="SBP"/>
</dbReference>
<keyword evidence="1" id="KW-0732">Signal</keyword>
<organism evidence="2 3">
    <name type="scientific">Geochorda subterranea</name>
    <dbReference type="NCBI Taxonomy" id="3109564"/>
    <lineage>
        <taxon>Bacteria</taxon>
        <taxon>Bacillati</taxon>
        <taxon>Bacillota</taxon>
        <taxon>Limnochordia</taxon>
        <taxon>Limnochordales</taxon>
        <taxon>Geochordaceae</taxon>
        <taxon>Geochorda</taxon>
    </lineage>
</organism>
<protein>
    <submittedName>
        <fullName evidence="2">Extracellular solute-binding protein</fullName>
    </submittedName>
</protein>
<reference evidence="3" key="1">
    <citation type="submission" date="2023-12" db="EMBL/GenBank/DDBJ databases">
        <title>Novel isolates from deep terrestrial aquifers shed light on the physiology and ecology of the class Limnochordia.</title>
        <authorList>
            <person name="Karnachuk O.V."/>
            <person name="Lukina A.P."/>
            <person name="Avakyan M.R."/>
            <person name="Kadnikov V."/>
            <person name="Begmatov S."/>
            <person name="Beletsky A.V."/>
            <person name="Mardanov A.V."/>
            <person name="Ravin N.V."/>
        </authorList>
    </citation>
    <scope>NUCLEOTIDE SEQUENCE [LARGE SCALE GENOMIC DNA]</scope>
    <source>
        <strain evidence="3">LN</strain>
    </source>
</reference>
<dbReference type="Pfam" id="PF01547">
    <property type="entry name" value="SBP_bac_1"/>
    <property type="match status" value="1"/>
</dbReference>